<comment type="caution">
    <text evidence="1">The sequence shown here is derived from an EMBL/GenBank/DDBJ whole genome shotgun (WGS) entry which is preliminary data.</text>
</comment>
<gene>
    <name evidence="1" type="ORF">LECACI_7A003694</name>
</gene>
<keyword evidence="2" id="KW-1185">Reference proteome</keyword>
<name>A0AAI9E887_9PEZI</name>
<dbReference type="AlphaFoldDB" id="A0AAI9E887"/>
<sequence>MTPKPGPSLLSLPPELRDQILLHTLHQTWNAESTLRIIPNPDIKDGQIYFWPEDAKWNPAPLLAICKQLRHEIQGLMLSQHKASTVRFEIDLRVKGWVYTPTWTYMSFALRPRDRIDELKVCMTIYSTEAFRRNDSWPRQPGQVFGNLLRLLNRFLFRGPSFLDRDPPAETPGPHFIKRLSVHVGFEDWYTPATWAETVYEIFSLMKALSLLDTAHQYIGSIHVTTMYSYRGEEISRDREWRVVPVDQAIFKEADWARSGFHFGQHWLQKHPTKLAK</sequence>
<proteinExistence type="predicted"/>
<accession>A0AAI9E887</accession>
<protein>
    <submittedName>
        <fullName evidence="1">Uncharacterized protein</fullName>
    </submittedName>
</protein>
<evidence type="ECO:0000313" key="1">
    <source>
        <dbReference type="EMBL" id="CAK3976811.1"/>
    </source>
</evidence>
<dbReference type="Proteomes" id="UP001296104">
    <property type="component" value="Unassembled WGS sequence"/>
</dbReference>
<evidence type="ECO:0000313" key="2">
    <source>
        <dbReference type="Proteomes" id="UP001296104"/>
    </source>
</evidence>
<dbReference type="EMBL" id="CAVMBE010000018">
    <property type="protein sequence ID" value="CAK3976811.1"/>
    <property type="molecule type" value="Genomic_DNA"/>
</dbReference>
<reference evidence="1" key="1">
    <citation type="submission" date="2023-11" db="EMBL/GenBank/DDBJ databases">
        <authorList>
            <person name="Alioto T."/>
            <person name="Alioto T."/>
            <person name="Gomez Garrido J."/>
        </authorList>
    </citation>
    <scope>NUCLEOTIDE SEQUENCE</scope>
</reference>
<organism evidence="1 2">
    <name type="scientific">Lecanosticta acicola</name>
    <dbReference type="NCBI Taxonomy" id="111012"/>
    <lineage>
        <taxon>Eukaryota</taxon>
        <taxon>Fungi</taxon>
        <taxon>Dikarya</taxon>
        <taxon>Ascomycota</taxon>
        <taxon>Pezizomycotina</taxon>
        <taxon>Dothideomycetes</taxon>
        <taxon>Dothideomycetidae</taxon>
        <taxon>Mycosphaerellales</taxon>
        <taxon>Mycosphaerellaceae</taxon>
        <taxon>Lecanosticta</taxon>
    </lineage>
</organism>